<dbReference type="PANTHER" id="PTHR38686">
    <property type="entry name" value="APOLIPOPROTEIN N-ACYLTRANSFERASE"/>
    <property type="match status" value="1"/>
</dbReference>
<feature type="transmembrane region" description="Helical" evidence="1">
    <location>
        <begin position="147"/>
        <end position="173"/>
    </location>
</feature>
<evidence type="ECO:0000313" key="3">
    <source>
        <dbReference type="EMBL" id="SVC54357.1"/>
    </source>
</evidence>
<dbReference type="InterPro" id="IPR004563">
    <property type="entry name" value="Apolipo_AcylTrfase"/>
</dbReference>
<dbReference type="PANTHER" id="PTHR38686:SF1">
    <property type="entry name" value="APOLIPOPROTEIN N-ACYLTRANSFERASE"/>
    <property type="match status" value="1"/>
</dbReference>
<proteinExistence type="predicted"/>
<protein>
    <recommendedName>
        <fullName evidence="2">Apolipoprotein N-acyltransferase N-terminal domain-containing protein</fullName>
    </recommendedName>
</protein>
<keyword evidence="1" id="KW-0812">Transmembrane</keyword>
<feature type="transmembrane region" description="Helical" evidence="1">
    <location>
        <begin position="54"/>
        <end position="72"/>
    </location>
</feature>
<dbReference type="Pfam" id="PF20154">
    <property type="entry name" value="LNT_N"/>
    <property type="match status" value="1"/>
</dbReference>
<feature type="transmembrane region" description="Helical" evidence="1">
    <location>
        <begin position="78"/>
        <end position="99"/>
    </location>
</feature>
<organism evidence="3">
    <name type="scientific">marine metagenome</name>
    <dbReference type="NCBI Taxonomy" id="408172"/>
    <lineage>
        <taxon>unclassified sequences</taxon>
        <taxon>metagenomes</taxon>
        <taxon>ecological metagenomes</taxon>
    </lineage>
</organism>
<feature type="domain" description="Apolipoprotein N-acyltransferase N-terminal" evidence="2">
    <location>
        <begin position="15"/>
        <end position="172"/>
    </location>
</feature>
<evidence type="ECO:0000259" key="2">
    <source>
        <dbReference type="Pfam" id="PF20154"/>
    </source>
</evidence>
<dbReference type="AlphaFoldDB" id="A0A382N2K2"/>
<sequence length="237" mass="26999">MNTIIHKKILLSLLSGLLIGLSYPPFPLGFFAWFGFIPLFLSLEGCNYKESLKYGYLAGITSHFIVLYWIGFNSGAGFLPVFLSLIGAVFYLSLFWGLFAITIQYFLQEKTVFLWFAPLIWIAMEWFRSLGPLGFPWMDLALTQSRFIYFIQIMDVTGSSGISLWILILNVLLYFTITVRKGKRIYSIAAIGLFAVLWLHGSHKIKSIEKDSVGKSVVVAVTQPNVDPNEKWEKDNR</sequence>
<accession>A0A382N2K2</accession>
<feature type="non-terminal residue" evidence="3">
    <location>
        <position position="237"/>
    </location>
</feature>
<dbReference type="EMBL" id="UINC01097005">
    <property type="protein sequence ID" value="SVC54357.1"/>
    <property type="molecule type" value="Genomic_DNA"/>
</dbReference>
<feature type="transmembrane region" description="Helical" evidence="1">
    <location>
        <begin position="185"/>
        <end position="201"/>
    </location>
</feature>
<dbReference type="GO" id="GO:0016020">
    <property type="term" value="C:membrane"/>
    <property type="evidence" value="ECO:0007669"/>
    <property type="project" value="InterPro"/>
</dbReference>
<name>A0A382N2K2_9ZZZZ</name>
<keyword evidence="1" id="KW-0472">Membrane</keyword>
<dbReference type="GO" id="GO:0016410">
    <property type="term" value="F:N-acyltransferase activity"/>
    <property type="evidence" value="ECO:0007669"/>
    <property type="project" value="InterPro"/>
</dbReference>
<dbReference type="InterPro" id="IPR045378">
    <property type="entry name" value="LNT_N"/>
</dbReference>
<keyword evidence="1" id="KW-1133">Transmembrane helix</keyword>
<gene>
    <name evidence="3" type="ORF">METZ01_LOCUS307211</name>
</gene>
<evidence type="ECO:0000256" key="1">
    <source>
        <dbReference type="SAM" id="Phobius"/>
    </source>
</evidence>
<feature type="transmembrane region" description="Helical" evidence="1">
    <location>
        <begin position="111"/>
        <end position="127"/>
    </location>
</feature>
<reference evidence="3" key="1">
    <citation type="submission" date="2018-05" db="EMBL/GenBank/DDBJ databases">
        <authorList>
            <person name="Lanie J.A."/>
            <person name="Ng W.-L."/>
            <person name="Kazmierczak K.M."/>
            <person name="Andrzejewski T.M."/>
            <person name="Davidsen T.M."/>
            <person name="Wayne K.J."/>
            <person name="Tettelin H."/>
            <person name="Glass J.I."/>
            <person name="Rusch D."/>
            <person name="Podicherti R."/>
            <person name="Tsui H.-C.T."/>
            <person name="Winkler M.E."/>
        </authorList>
    </citation>
    <scope>NUCLEOTIDE SEQUENCE</scope>
</reference>
<dbReference type="GO" id="GO:0042158">
    <property type="term" value="P:lipoprotein biosynthetic process"/>
    <property type="evidence" value="ECO:0007669"/>
    <property type="project" value="InterPro"/>
</dbReference>